<proteinExistence type="predicted"/>
<reference evidence="2" key="1">
    <citation type="submission" date="2018-08" db="EMBL/GenBank/DDBJ databases">
        <authorList>
            <person name="Chevrot R."/>
        </authorList>
    </citation>
    <scope>NUCLEOTIDE SEQUENCE [LARGE SCALE GENOMIC DNA]</scope>
</reference>
<dbReference type="Proteomes" id="UP000304148">
    <property type="component" value="Chromosome"/>
</dbReference>
<sequence>MFILTRVTQLDNHSILDMRYYDSGVEK</sequence>
<dbReference type="AlphaFoldDB" id="A0A383RGK7"/>
<evidence type="ECO:0000313" key="1">
    <source>
        <dbReference type="EMBL" id="SYX86225.1"/>
    </source>
</evidence>
<evidence type="ECO:0000313" key="2">
    <source>
        <dbReference type="Proteomes" id="UP000304148"/>
    </source>
</evidence>
<accession>A0A383RGK7</accession>
<name>A0A383RGK7_PAEAL</name>
<gene>
    <name evidence="1" type="ORF">PBLR_14647</name>
</gene>
<dbReference type="EMBL" id="LS992241">
    <property type="protein sequence ID" value="SYX86225.1"/>
    <property type="molecule type" value="Genomic_DNA"/>
</dbReference>
<organism evidence="1 2">
    <name type="scientific">Paenibacillus alvei</name>
    <name type="common">Bacillus alvei</name>
    <dbReference type="NCBI Taxonomy" id="44250"/>
    <lineage>
        <taxon>Bacteria</taxon>
        <taxon>Bacillati</taxon>
        <taxon>Bacillota</taxon>
        <taxon>Bacilli</taxon>
        <taxon>Bacillales</taxon>
        <taxon>Paenibacillaceae</taxon>
        <taxon>Paenibacillus</taxon>
    </lineage>
</organism>
<protein>
    <submittedName>
        <fullName evidence="1">Uncharacterized protein</fullName>
    </submittedName>
</protein>